<keyword evidence="2" id="KW-1185">Reference proteome</keyword>
<proteinExistence type="predicted"/>
<sequence>MKTTKVFDKLIDAFVNPAIRGIGSKGGTRSSKTWSALQLLYLVAYQSDGKVGAD</sequence>
<dbReference type="EMBL" id="FQVD01000041">
    <property type="protein sequence ID" value="SHF87265.1"/>
    <property type="molecule type" value="Genomic_DNA"/>
</dbReference>
<evidence type="ECO:0000313" key="2">
    <source>
        <dbReference type="Proteomes" id="UP000184436"/>
    </source>
</evidence>
<evidence type="ECO:0008006" key="3">
    <source>
        <dbReference type="Google" id="ProtNLM"/>
    </source>
</evidence>
<gene>
    <name evidence="1" type="ORF">SAMN05444349_14144</name>
</gene>
<protein>
    <recommendedName>
        <fullName evidence="3">Phage terminase large subunit</fullName>
    </recommendedName>
</protein>
<accession>A0A1M5F6Y9</accession>
<dbReference type="Proteomes" id="UP000184436">
    <property type="component" value="Unassembled WGS sequence"/>
</dbReference>
<organism evidence="1 2">
    <name type="scientific">Bacteroides faecichinchillae</name>
    <dbReference type="NCBI Taxonomy" id="871325"/>
    <lineage>
        <taxon>Bacteria</taxon>
        <taxon>Pseudomonadati</taxon>
        <taxon>Bacteroidota</taxon>
        <taxon>Bacteroidia</taxon>
        <taxon>Bacteroidales</taxon>
        <taxon>Bacteroidaceae</taxon>
        <taxon>Bacteroides</taxon>
    </lineage>
</organism>
<evidence type="ECO:0000313" key="1">
    <source>
        <dbReference type="EMBL" id="SHF87265.1"/>
    </source>
</evidence>
<reference evidence="1 2" key="1">
    <citation type="submission" date="2016-11" db="EMBL/GenBank/DDBJ databases">
        <authorList>
            <person name="Jaros S."/>
            <person name="Januszkiewicz K."/>
            <person name="Wedrychowicz H."/>
        </authorList>
    </citation>
    <scope>NUCLEOTIDE SEQUENCE [LARGE SCALE GENOMIC DNA]</scope>
    <source>
        <strain evidence="1 2">DSM 26883</strain>
    </source>
</reference>
<name>A0A1M5F6Y9_9BACE</name>
<dbReference type="AlphaFoldDB" id="A0A1M5F6Y9"/>
<dbReference type="STRING" id="871325.SAMN05444349_14144"/>